<evidence type="ECO:0000259" key="5">
    <source>
        <dbReference type="SMART" id="SM00829"/>
    </source>
</evidence>
<evidence type="ECO:0000256" key="3">
    <source>
        <dbReference type="ARBA" id="ARBA00023002"/>
    </source>
</evidence>
<comment type="caution">
    <text evidence="6">The sequence shown here is derived from an EMBL/GenBank/DDBJ whole genome shotgun (WGS) entry which is preliminary data.</text>
</comment>
<keyword evidence="7" id="KW-1185">Reference proteome</keyword>
<dbReference type="SUPFAM" id="SSF50129">
    <property type="entry name" value="GroES-like"/>
    <property type="match status" value="1"/>
</dbReference>
<keyword evidence="1 4" id="KW-0479">Metal-binding</keyword>
<dbReference type="Gene3D" id="3.40.50.720">
    <property type="entry name" value="NAD(P)-binding Rossmann-like Domain"/>
    <property type="match status" value="1"/>
</dbReference>
<accession>A0A2C7ACY7</accession>
<sequence>MLALRKTNAAPGLEALQIPPPAPPGPGEIGIRVAAAGICGSDIHAYEWTPGYEFMAPHMPLTLGHEFAGHVAALGEGVEGFAIGDAVTAWPTIGCGRCRACREGRNQDCQARRILGLHCDGGFAAQVVAPASHCFRLPEGVDAEMGALSEPLSIADNAVEVAAITPGDAVLVLGPGPIGLGIAWIAQQRGARVLLAGFGDARRLDCARRMGIAHTADLAETSMAEAVRSCFGEKADRVIEATGVTASITDGLSVLRSSGVLVITGIHSRPLELPVTAMVRNKHQLRAAHDTTWAAWPRVLALLADPGHRAQLGLMVTHRLPLREGLRGFEMARRRDAVKILLRPGDG</sequence>
<reference evidence="6 7" key="1">
    <citation type="submission" date="2017-10" db="EMBL/GenBank/DDBJ databases">
        <authorList>
            <person name="Banno H."/>
            <person name="Chua N.-H."/>
        </authorList>
    </citation>
    <scope>NUCLEOTIDE SEQUENCE [LARGE SCALE GENOMIC DNA]</scope>
    <source>
        <strain evidence="6 7">YW11</strain>
    </source>
</reference>
<dbReference type="PANTHER" id="PTHR43401:SF2">
    <property type="entry name" value="L-THREONINE 3-DEHYDROGENASE"/>
    <property type="match status" value="1"/>
</dbReference>
<dbReference type="InterPro" id="IPR013154">
    <property type="entry name" value="ADH-like_N"/>
</dbReference>
<evidence type="ECO:0000256" key="4">
    <source>
        <dbReference type="RuleBase" id="RU361277"/>
    </source>
</evidence>
<dbReference type="InterPro" id="IPR002328">
    <property type="entry name" value="ADH_Zn_CS"/>
</dbReference>
<feature type="domain" description="Enoyl reductase (ER)" evidence="5">
    <location>
        <begin position="12"/>
        <end position="342"/>
    </location>
</feature>
<dbReference type="OrthoDB" id="9809185at2"/>
<dbReference type="GO" id="GO:0016616">
    <property type="term" value="F:oxidoreductase activity, acting on the CH-OH group of donors, NAD or NADP as acceptor"/>
    <property type="evidence" value="ECO:0007669"/>
    <property type="project" value="UniProtKB-ARBA"/>
</dbReference>
<dbReference type="AlphaFoldDB" id="A0A2C7ACY7"/>
<comment type="cofactor">
    <cofactor evidence="4">
        <name>Zn(2+)</name>
        <dbReference type="ChEBI" id="CHEBI:29105"/>
    </cofactor>
</comment>
<dbReference type="Gene3D" id="3.90.180.10">
    <property type="entry name" value="Medium-chain alcohol dehydrogenases, catalytic domain"/>
    <property type="match status" value="1"/>
</dbReference>
<protein>
    <submittedName>
        <fullName evidence="6">Sorbitol dehydrogenase</fullName>
    </submittedName>
</protein>
<evidence type="ECO:0000313" key="7">
    <source>
        <dbReference type="Proteomes" id="UP000223527"/>
    </source>
</evidence>
<organism evidence="6 7">
    <name type="scientific">Teichococcus rhizosphaerae</name>
    <dbReference type="NCBI Taxonomy" id="1335062"/>
    <lineage>
        <taxon>Bacteria</taxon>
        <taxon>Pseudomonadati</taxon>
        <taxon>Pseudomonadota</taxon>
        <taxon>Alphaproteobacteria</taxon>
        <taxon>Acetobacterales</taxon>
        <taxon>Roseomonadaceae</taxon>
        <taxon>Roseomonas</taxon>
    </lineage>
</organism>
<evidence type="ECO:0000313" key="6">
    <source>
        <dbReference type="EMBL" id="PHK95295.1"/>
    </source>
</evidence>
<proteinExistence type="inferred from homology"/>
<dbReference type="InterPro" id="IPR020843">
    <property type="entry name" value="ER"/>
</dbReference>
<dbReference type="Pfam" id="PF00107">
    <property type="entry name" value="ADH_zinc_N"/>
    <property type="match status" value="1"/>
</dbReference>
<comment type="similarity">
    <text evidence="4">Belongs to the zinc-containing alcohol dehydrogenase family.</text>
</comment>
<dbReference type="InterPro" id="IPR011032">
    <property type="entry name" value="GroES-like_sf"/>
</dbReference>
<gene>
    <name evidence="6" type="ORF">CR162_08985</name>
</gene>
<dbReference type="PANTHER" id="PTHR43401">
    <property type="entry name" value="L-THREONINE 3-DEHYDROGENASE"/>
    <property type="match status" value="1"/>
</dbReference>
<dbReference type="GO" id="GO:0008270">
    <property type="term" value="F:zinc ion binding"/>
    <property type="evidence" value="ECO:0007669"/>
    <property type="project" value="InterPro"/>
</dbReference>
<dbReference type="InterPro" id="IPR036291">
    <property type="entry name" value="NAD(P)-bd_dom_sf"/>
</dbReference>
<dbReference type="InterPro" id="IPR050129">
    <property type="entry name" value="Zn_alcohol_dh"/>
</dbReference>
<keyword evidence="2 4" id="KW-0862">Zinc</keyword>
<dbReference type="EMBL" id="PDNU01000012">
    <property type="protein sequence ID" value="PHK95295.1"/>
    <property type="molecule type" value="Genomic_DNA"/>
</dbReference>
<dbReference type="RefSeq" id="WP_099095209.1">
    <property type="nucleotide sequence ID" value="NZ_PDNU01000012.1"/>
</dbReference>
<dbReference type="SMART" id="SM00829">
    <property type="entry name" value="PKS_ER"/>
    <property type="match status" value="1"/>
</dbReference>
<dbReference type="PROSITE" id="PS00059">
    <property type="entry name" value="ADH_ZINC"/>
    <property type="match status" value="1"/>
</dbReference>
<evidence type="ECO:0000256" key="2">
    <source>
        <dbReference type="ARBA" id="ARBA00022833"/>
    </source>
</evidence>
<dbReference type="SUPFAM" id="SSF51735">
    <property type="entry name" value="NAD(P)-binding Rossmann-fold domains"/>
    <property type="match status" value="1"/>
</dbReference>
<dbReference type="Proteomes" id="UP000223527">
    <property type="component" value="Unassembled WGS sequence"/>
</dbReference>
<evidence type="ECO:0000256" key="1">
    <source>
        <dbReference type="ARBA" id="ARBA00022723"/>
    </source>
</evidence>
<keyword evidence="3" id="KW-0560">Oxidoreductase</keyword>
<name>A0A2C7ACY7_9PROT</name>
<dbReference type="InterPro" id="IPR013149">
    <property type="entry name" value="ADH-like_C"/>
</dbReference>
<dbReference type="Pfam" id="PF08240">
    <property type="entry name" value="ADH_N"/>
    <property type="match status" value="1"/>
</dbReference>